<accession>Q2LPQ1</accession>
<proteinExistence type="predicted"/>
<reference evidence="1 2" key="1">
    <citation type="journal article" date="2007" name="Proc. Natl. Acad. Sci. U.S.A.">
        <title>The genome of Syntrophus aciditrophicus: life at the thermodynamic limit of microbial growth.</title>
        <authorList>
            <person name="McInerney M.J."/>
            <person name="Rohlin L."/>
            <person name="Mouttaki H."/>
            <person name="Kim U."/>
            <person name="Krupp R.S."/>
            <person name="Rios-Hernandez L."/>
            <person name="Sieber J."/>
            <person name="Struchtemeyer C.G."/>
            <person name="Bhattacharyya A."/>
            <person name="Campbell J.W."/>
            <person name="Gunsalus R.P."/>
        </authorList>
    </citation>
    <scope>NUCLEOTIDE SEQUENCE [LARGE SCALE GENOMIC DNA]</scope>
    <source>
        <strain evidence="1 2">SB</strain>
    </source>
</reference>
<evidence type="ECO:0000313" key="2">
    <source>
        <dbReference type="Proteomes" id="UP000001933"/>
    </source>
</evidence>
<dbReference type="OrthoDB" id="5494239at2"/>
<dbReference type="eggNOG" id="ENOG5032WF9">
    <property type="taxonomic scope" value="Bacteria"/>
</dbReference>
<dbReference type="HOGENOM" id="CLU_927270_0_0_7"/>
<dbReference type="InterPro" id="IPR016181">
    <property type="entry name" value="Acyl_CoA_acyltransferase"/>
</dbReference>
<dbReference type="InParanoid" id="Q2LPQ1"/>
<keyword evidence="2" id="KW-1185">Reference proteome</keyword>
<dbReference type="AlphaFoldDB" id="Q2LPQ1"/>
<dbReference type="SUPFAM" id="SSF55729">
    <property type="entry name" value="Acyl-CoA N-acyltransferases (Nat)"/>
    <property type="match status" value="1"/>
</dbReference>
<dbReference type="RefSeq" id="WP_011416287.1">
    <property type="nucleotide sequence ID" value="NC_007759.1"/>
</dbReference>
<gene>
    <name evidence="1" type="ORF">SYN_01153</name>
</gene>
<dbReference type="Proteomes" id="UP000001933">
    <property type="component" value="Chromosome"/>
</dbReference>
<dbReference type="KEGG" id="sat:SYN_01153"/>
<evidence type="ECO:0000313" key="1">
    <source>
        <dbReference type="EMBL" id="ABC76253.1"/>
    </source>
</evidence>
<organism evidence="1 2">
    <name type="scientific">Syntrophus aciditrophicus (strain SB)</name>
    <dbReference type="NCBI Taxonomy" id="56780"/>
    <lineage>
        <taxon>Bacteria</taxon>
        <taxon>Pseudomonadati</taxon>
        <taxon>Thermodesulfobacteriota</taxon>
        <taxon>Syntrophia</taxon>
        <taxon>Syntrophales</taxon>
        <taxon>Syntrophaceae</taxon>
        <taxon>Syntrophus</taxon>
    </lineage>
</organism>
<sequence length="319" mass="36623">MNADIFAEWLRRQGYKVARTPSSYWYEANAKVYQAFPYHWVIQPSEEELSALLRQNQAIALRYSAPIDNPLGCVSYHAVIDEPGYALEKLDRRSRQNIRTGLKNCTVENISLERLAEEGWELESDTADRQQREIASSQETWRRRYLSAADLPGFEAWGALVNGRLVASLLGFQCGDCFELISQQCHRDFLNIRVNNAVSFIATQNVNNRPEIKSIFYTLQSLDAPPSVDEFKFRMGYSAKPLRQRVVFHPWIPTEANGLTHAILVKLLKRDPSSRLLAKAEGMLRFYRQGLLPLAEQEWPGCLAEAREKILHRSYADQV</sequence>
<dbReference type="STRING" id="56780.SYN_01153"/>
<dbReference type="EMBL" id="CP000252">
    <property type="protein sequence ID" value="ABC76253.1"/>
    <property type="molecule type" value="Genomic_DNA"/>
</dbReference>
<protein>
    <submittedName>
        <fullName evidence="1">Hypothetical cytosolic protein</fullName>
    </submittedName>
</protein>
<name>Q2LPQ1_SYNAS</name>